<feature type="region of interest" description="Disordered" evidence="1">
    <location>
        <begin position="279"/>
        <end position="299"/>
    </location>
</feature>
<name>A0A640KHX0_LEITA</name>
<feature type="region of interest" description="Disordered" evidence="1">
    <location>
        <begin position="114"/>
        <end position="196"/>
    </location>
</feature>
<evidence type="ECO:0000256" key="1">
    <source>
        <dbReference type="SAM" id="MobiDB-lite"/>
    </source>
</evidence>
<feature type="region of interest" description="Disordered" evidence="1">
    <location>
        <begin position="391"/>
        <end position="423"/>
    </location>
</feature>
<feature type="compositionally biased region" description="Basic residues" evidence="1">
    <location>
        <begin position="288"/>
        <end position="297"/>
    </location>
</feature>
<dbReference type="VEuPathDB" id="TriTrypDB:LtaPh_2315800"/>
<keyword evidence="2" id="KW-0472">Membrane</keyword>
<proteinExistence type="predicted"/>
<keyword evidence="4" id="KW-1185">Reference proteome</keyword>
<dbReference type="Proteomes" id="UP000419144">
    <property type="component" value="Unassembled WGS sequence"/>
</dbReference>
<reference evidence="3" key="1">
    <citation type="submission" date="2019-11" db="EMBL/GenBank/DDBJ databases">
        <title>Leishmania tarentolae CDS.</title>
        <authorList>
            <person name="Goto Y."/>
            <person name="Yamagishi J."/>
        </authorList>
    </citation>
    <scope>NUCLEOTIDE SEQUENCE [LARGE SCALE GENOMIC DNA]</scope>
    <source>
        <strain evidence="3">Parrot Tar II</strain>
    </source>
</reference>
<gene>
    <name evidence="3" type="ORF">LtaPh_2315800</name>
</gene>
<keyword evidence="2" id="KW-1133">Transmembrane helix</keyword>
<feature type="region of interest" description="Disordered" evidence="1">
    <location>
        <begin position="311"/>
        <end position="338"/>
    </location>
</feature>
<dbReference type="OrthoDB" id="267899at2759"/>
<feature type="compositionally biased region" description="Polar residues" evidence="1">
    <location>
        <begin position="511"/>
        <end position="532"/>
    </location>
</feature>
<evidence type="ECO:0008006" key="5">
    <source>
        <dbReference type="Google" id="ProtNLM"/>
    </source>
</evidence>
<accession>A0A640KHX0</accession>
<feature type="compositionally biased region" description="Polar residues" evidence="1">
    <location>
        <begin position="400"/>
        <end position="414"/>
    </location>
</feature>
<feature type="compositionally biased region" description="Polar residues" evidence="1">
    <location>
        <begin position="148"/>
        <end position="157"/>
    </location>
</feature>
<feature type="compositionally biased region" description="Polar residues" evidence="1">
    <location>
        <begin position="325"/>
        <end position="338"/>
    </location>
</feature>
<evidence type="ECO:0000313" key="4">
    <source>
        <dbReference type="Proteomes" id="UP000419144"/>
    </source>
</evidence>
<sequence>MHEPLLSHHHLSEDLSSTDRRFFTAERSARRSTLQALQPPPPLRLPQRAASLPLTSSLITVEEGSASRAAGHRGAPQVPTFYNATVMNPRTQGALVMPHLGAPDSCERSTLDRNLCQSEDLSPERQGSLRKRSGGVGAVSEDRPRCSRTGSGATLTAATRIAHMTTMSDEEAHNSVSGNGGPSGRNDTPLTIDYSCSPLTLGPNSASVNNSTKKVSSAKSADSASIGNPACLRLTPPEPLLRGVLGPVALNATQSKMLPSASAVNPEVVTTPLSLVRQALPSSPSGVSHHRSGRSRKNSFASLSAASNISVEDLSHPHHTRRESSACSSCTDTGTSGFSRPALNRRVHFLLEDSAEGGGLASADRSTTSPQCSDATRARLPLCSWTSSMAAPTPWDTDQKTALSVSSGSNNRPTMSALPESLNGSLPIGSSLSGATMRPASSSLSLDRSPIPNVKGGGASFSLHLNKKEGRIEATPAFSPGRRLGNRVMRATEDGGAGFNSALCTTSASVTGPASSRSGYSKTHASATYQPSQPLPKPALKQVSRYSEGWSAEDSRTSFKLVKEGNDQWSWWQSNAAAGAGTTAAGSPGRPSSKSVMGQHFTSYLQGALNPRQRHRVRTAEEASAIAGKAAEAGGFAAGLSSTTSGRAGGRRERRAELLVRLRLVKWSLMLIVVFAFFAVFFEFVVD</sequence>
<dbReference type="EMBL" id="BLBS01000030">
    <property type="protein sequence ID" value="GET88801.1"/>
    <property type="molecule type" value="Genomic_DNA"/>
</dbReference>
<feature type="region of interest" description="Disordered" evidence="1">
    <location>
        <begin position="26"/>
        <end position="47"/>
    </location>
</feature>
<evidence type="ECO:0000313" key="3">
    <source>
        <dbReference type="EMBL" id="GET88801.1"/>
    </source>
</evidence>
<feature type="region of interest" description="Disordered" evidence="1">
    <location>
        <begin position="511"/>
        <end position="539"/>
    </location>
</feature>
<comment type="caution">
    <text evidence="3">The sequence shown here is derived from an EMBL/GenBank/DDBJ whole genome shotgun (WGS) entry which is preliminary data.</text>
</comment>
<feature type="transmembrane region" description="Helical" evidence="2">
    <location>
        <begin position="664"/>
        <end position="686"/>
    </location>
</feature>
<protein>
    <recommendedName>
        <fullName evidence="5">Transmembrane protein</fullName>
    </recommendedName>
</protein>
<keyword evidence="2" id="KW-0812">Transmembrane</keyword>
<dbReference type="AlphaFoldDB" id="A0A640KHX0"/>
<organism evidence="3 4">
    <name type="scientific">Leishmania tarentolae</name>
    <name type="common">Sauroleishmania tarentolae</name>
    <dbReference type="NCBI Taxonomy" id="5689"/>
    <lineage>
        <taxon>Eukaryota</taxon>
        <taxon>Discoba</taxon>
        <taxon>Euglenozoa</taxon>
        <taxon>Kinetoplastea</taxon>
        <taxon>Metakinetoplastina</taxon>
        <taxon>Trypanosomatida</taxon>
        <taxon>Trypanosomatidae</taxon>
        <taxon>Leishmaniinae</taxon>
        <taxon>Leishmania</taxon>
        <taxon>lizard Leishmania</taxon>
    </lineage>
</organism>
<evidence type="ECO:0000256" key="2">
    <source>
        <dbReference type="SAM" id="Phobius"/>
    </source>
</evidence>